<proteinExistence type="predicted"/>
<dbReference type="WBParaSite" id="HCON_00147520-00001">
    <property type="protein sequence ID" value="HCON_00147520-00001"/>
    <property type="gene ID" value="HCON_00147520"/>
</dbReference>
<sequence>MVENVALSEPVDLLAPISRLRTRGNHRNKQRALAYRGDVIDSPRCFYCQKIKRIVHDERLAFIATTPEAYRVRTTEAYYTFVAFIYDSVYETEPPPWNYC</sequence>
<evidence type="ECO:0000313" key="2">
    <source>
        <dbReference type="WBParaSite" id="HCON_00147520-00001"/>
    </source>
</evidence>
<protein>
    <submittedName>
        <fullName evidence="2">Uncharacterized protein</fullName>
    </submittedName>
</protein>
<accession>A0A7I4YV00</accession>
<dbReference type="Proteomes" id="UP000025227">
    <property type="component" value="Unplaced"/>
</dbReference>
<organism evidence="1 2">
    <name type="scientific">Haemonchus contortus</name>
    <name type="common">Barber pole worm</name>
    <dbReference type="NCBI Taxonomy" id="6289"/>
    <lineage>
        <taxon>Eukaryota</taxon>
        <taxon>Metazoa</taxon>
        <taxon>Ecdysozoa</taxon>
        <taxon>Nematoda</taxon>
        <taxon>Chromadorea</taxon>
        <taxon>Rhabditida</taxon>
        <taxon>Rhabditina</taxon>
        <taxon>Rhabditomorpha</taxon>
        <taxon>Strongyloidea</taxon>
        <taxon>Trichostrongylidae</taxon>
        <taxon>Haemonchus</taxon>
    </lineage>
</organism>
<reference evidence="2" key="1">
    <citation type="submission" date="2020-12" db="UniProtKB">
        <authorList>
            <consortium name="WormBaseParasite"/>
        </authorList>
    </citation>
    <scope>IDENTIFICATION</scope>
    <source>
        <strain evidence="2">MHco3</strain>
    </source>
</reference>
<dbReference type="OrthoDB" id="5869785at2759"/>
<evidence type="ECO:0000313" key="1">
    <source>
        <dbReference type="Proteomes" id="UP000025227"/>
    </source>
</evidence>
<dbReference type="AlphaFoldDB" id="A0A7I4YV00"/>
<name>A0A7I4YV00_HAECO</name>
<keyword evidence="1" id="KW-1185">Reference proteome</keyword>